<dbReference type="RefSeq" id="XP_013244882.1">
    <property type="nucleotide sequence ID" value="XM_013389428.1"/>
</dbReference>
<organism evidence="4 5">
    <name type="scientific">Tilletiaria anomala (strain ATCC 24038 / CBS 436.72 / UBC 951)</name>
    <dbReference type="NCBI Taxonomy" id="1037660"/>
    <lineage>
        <taxon>Eukaryota</taxon>
        <taxon>Fungi</taxon>
        <taxon>Dikarya</taxon>
        <taxon>Basidiomycota</taxon>
        <taxon>Ustilaginomycotina</taxon>
        <taxon>Exobasidiomycetes</taxon>
        <taxon>Georgefischeriales</taxon>
        <taxon>Tilletiariaceae</taxon>
        <taxon>Tilletiaria</taxon>
    </lineage>
</organism>
<feature type="compositionally biased region" description="Low complexity" evidence="2">
    <location>
        <begin position="950"/>
        <end position="977"/>
    </location>
</feature>
<feature type="compositionally biased region" description="Low complexity" evidence="2">
    <location>
        <begin position="623"/>
        <end position="641"/>
    </location>
</feature>
<feature type="region of interest" description="Disordered" evidence="2">
    <location>
        <begin position="1029"/>
        <end position="1056"/>
    </location>
</feature>
<feature type="region of interest" description="Disordered" evidence="2">
    <location>
        <begin position="1"/>
        <end position="26"/>
    </location>
</feature>
<dbReference type="GeneID" id="25267430"/>
<feature type="compositionally biased region" description="Low complexity" evidence="2">
    <location>
        <begin position="120"/>
        <end position="141"/>
    </location>
</feature>
<feature type="region of interest" description="Disordered" evidence="2">
    <location>
        <begin position="609"/>
        <end position="727"/>
    </location>
</feature>
<proteinExistence type="predicted"/>
<name>A0A066WE63_TILAU</name>
<dbReference type="Proteomes" id="UP000027361">
    <property type="component" value="Unassembled WGS sequence"/>
</dbReference>
<keyword evidence="5" id="KW-1185">Reference proteome</keyword>
<feature type="compositionally biased region" description="Polar residues" evidence="2">
    <location>
        <begin position="375"/>
        <end position="384"/>
    </location>
</feature>
<feature type="domain" description="HTH CENPB-type" evidence="3">
    <location>
        <begin position="864"/>
        <end position="947"/>
    </location>
</feature>
<dbReference type="HOGENOM" id="CLU_260036_0_0_1"/>
<feature type="region of interest" description="Disordered" evidence="2">
    <location>
        <begin position="740"/>
        <end position="766"/>
    </location>
</feature>
<feature type="compositionally biased region" description="Low complexity" evidence="2">
    <location>
        <begin position="745"/>
        <end position="759"/>
    </location>
</feature>
<feature type="compositionally biased region" description="Low complexity" evidence="2">
    <location>
        <begin position="499"/>
        <end position="509"/>
    </location>
</feature>
<feature type="compositionally biased region" description="Polar residues" evidence="2">
    <location>
        <begin position="1244"/>
        <end position="1254"/>
    </location>
</feature>
<gene>
    <name evidence="4" type="ORF">K437DRAFT_39065</name>
</gene>
<dbReference type="GO" id="GO:0003677">
    <property type="term" value="F:DNA binding"/>
    <property type="evidence" value="ECO:0007669"/>
    <property type="project" value="UniProtKB-KW"/>
</dbReference>
<feature type="compositionally biased region" description="Polar residues" evidence="2">
    <location>
        <begin position="565"/>
        <end position="582"/>
    </location>
</feature>
<feature type="compositionally biased region" description="Low complexity" evidence="2">
    <location>
        <begin position="173"/>
        <end position="184"/>
    </location>
</feature>
<accession>A0A066WE63</accession>
<sequence length="1319" mass="139369">MCSGDPVRRPDGARTHPADVRLSPSVVSPVLGAHQMILPQQQQQHAGHDHDYAHVHAQGHAQDRGQRQVPPNANMIKATLDSSAPVPAASAPSSKSTPSPHAGSGSVEQKLIEAVAMEVQKQQQQQQDAQATHTPLQTPQRRTGRRRGASSQDMSLDHPPARFQPASPLGAFQHQQQATQNQQQTSHSPWDLSDPSADFFTPTTTTPHDERSHSQQHQSQQRHYPQQQQQQPLPQESSEPYQHLPHAHDQSHAHSYSHSYSQPHSAPQSHAHSNAHSQSQTQSQQPQHQYASSVTAMPVSTLRLDDARQREEQSHQHHYHQQQQQQHTYYHHYPQQDQNQHHLHHQQLSMSIRRAAVGGLESPIGLMHQQHLPAVTSNTNSSAGPQERAGVNSSSLYNRDPDELRAMLATREEACSQSPTAKHAYSLSPPSTSALPTTTSTDAAAAPSACSSRARMSRMLPAGEVPPAASASSVSRSAPAPASANSSSGSGGRGGSGQGSQRSPRRSAQMVAPSSSPGALLHSRSRTSKPNSPPDAMARAALAPQNAHVHVRSHTHSLGQMALAMSSSSSTPPALQQQNNGGSPIMDASASLPKGASHHQQLLPHHIAAGSVGGRRGSGARGGASSTGAGSSSGGISQSQSKLLVPVPPGYRDSVIFTGAPHGRQLSSGTMGHPHGGAGSGVPLRSVSPSGSISSSQHSRAVSSQSSVLSSFSSRHHHMSDSSVGSSAYATTDISIDGGAGGGRTSASNTSMSASASRACSTPDTDDVLSMHSGSIDVDSAGAGASHFSSVSLSSAAAAAAAAQKRSKSKIDDADRKRICEYAAAHPRQRQGDIAAVFDIERSTVSKILKNRDKWLAIDLGDVYLNRDRSIKYPDIERRLLDWVHGELESGSMPGDEQLREQAIAFARQTAAGVGGGGGNAAANHEFRPTDSWIETFKIRAKLPTRLDASVEAVSQSQSQTQSQSQSQTPSETSTTPAVDARGGSFMASTGPSTAPSPFAWNGASSSHNASVSSTASSLSELGLGLALQDARSHSSDPSDSAMSSSATSQATPRSVQRFTNVITGDGHSDIYCRSHEGRVNEHQQLQQPGLARSFSSTEISDTQLFSMPAKRRKGLSGRAVSPTVTESVSMDRGAVASPRAASGRARQEAPRRQRDQEETLSGALQLDLRGIDSMTPRHQGIAQVSGISASLHDPVPATASVPLHMHAPAPAPTSGTTLDGATMLSSNAERLVNARPLAGDFMETSSPAQTGSTEEGRPISVDEARESLDLVLRFLREQPVDFCPRDHFLVFGHLQGSLAALPSDMRSDRSRSGTIEGG</sequence>
<evidence type="ECO:0000256" key="1">
    <source>
        <dbReference type="ARBA" id="ARBA00023125"/>
    </source>
</evidence>
<evidence type="ECO:0000256" key="2">
    <source>
        <dbReference type="SAM" id="MobiDB-lite"/>
    </source>
</evidence>
<feature type="region of interest" description="Disordered" evidence="2">
    <location>
        <begin position="412"/>
        <end position="537"/>
    </location>
</feature>
<feature type="compositionally biased region" description="Gly residues" evidence="2">
    <location>
        <begin position="611"/>
        <end position="622"/>
    </location>
</feature>
<feature type="region of interest" description="Disordered" evidence="2">
    <location>
        <begin position="82"/>
        <end position="106"/>
    </location>
</feature>
<dbReference type="InterPro" id="IPR006600">
    <property type="entry name" value="HTH_CenpB_DNA-bd_dom"/>
</dbReference>
<feature type="region of interest" description="Disordered" evidence="2">
    <location>
        <begin position="1107"/>
        <end position="1162"/>
    </location>
</feature>
<feature type="compositionally biased region" description="Basic and acidic residues" evidence="2">
    <location>
        <begin position="1146"/>
        <end position="1158"/>
    </location>
</feature>
<dbReference type="Gene3D" id="1.10.10.60">
    <property type="entry name" value="Homeodomain-like"/>
    <property type="match status" value="2"/>
</dbReference>
<dbReference type="STRING" id="1037660.A0A066WE63"/>
<keyword evidence="1" id="KW-0238">DNA-binding</keyword>
<feature type="compositionally biased region" description="Low complexity" evidence="2">
    <location>
        <begin position="253"/>
        <end position="293"/>
    </location>
</feature>
<evidence type="ECO:0000259" key="3">
    <source>
        <dbReference type="PROSITE" id="PS51253"/>
    </source>
</evidence>
<dbReference type="PROSITE" id="PS51253">
    <property type="entry name" value="HTH_CENPB"/>
    <property type="match status" value="1"/>
</dbReference>
<feature type="compositionally biased region" description="Low complexity" evidence="2">
    <location>
        <begin position="1038"/>
        <end position="1049"/>
    </location>
</feature>
<dbReference type="EMBL" id="JMSN01000014">
    <property type="protein sequence ID" value="KDN52061.1"/>
    <property type="molecule type" value="Genomic_DNA"/>
</dbReference>
<feature type="compositionally biased region" description="Low complexity" evidence="2">
    <location>
        <begin position="424"/>
        <end position="454"/>
    </location>
</feature>
<feature type="compositionally biased region" description="Low complexity" evidence="2">
    <location>
        <begin position="82"/>
        <end position="102"/>
    </location>
</feature>
<dbReference type="InterPro" id="IPR009057">
    <property type="entry name" value="Homeodomain-like_sf"/>
</dbReference>
<feature type="compositionally biased region" description="Basic and acidic residues" evidence="2">
    <location>
        <begin position="1"/>
        <end position="19"/>
    </location>
</feature>
<feature type="region of interest" description="Disordered" evidence="2">
    <location>
        <begin position="307"/>
        <end position="328"/>
    </location>
</feature>
<dbReference type="OrthoDB" id="9909311at2759"/>
<protein>
    <recommendedName>
        <fullName evidence="3">HTH CENPB-type domain-containing protein</fullName>
    </recommendedName>
</protein>
<feature type="region of interest" description="Disordered" evidence="2">
    <location>
        <begin position="1243"/>
        <end position="1262"/>
    </location>
</feature>
<feature type="compositionally biased region" description="Low complexity" evidence="2">
    <location>
        <begin position="215"/>
        <end position="242"/>
    </location>
</feature>
<dbReference type="Pfam" id="PF03221">
    <property type="entry name" value="HTH_Tnp_Tc5"/>
    <property type="match status" value="1"/>
</dbReference>
<feature type="region of interest" description="Disordered" evidence="2">
    <location>
        <begin position="562"/>
        <end position="592"/>
    </location>
</feature>
<feature type="compositionally biased region" description="Low complexity" evidence="2">
    <location>
        <begin position="466"/>
        <end position="488"/>
    </location>
</feature>
<dbReference type="InParanoid" id="A0A066WE63"/>
<reference evidence="4 5" key="1">
    <citation type="submission" date="2014-05" db="EMBL/GenBank/DDBJ databases">
        <title>Draft genome sequence of a rare smut relative, Tilletiaria anomala UBC 951.</title>
        <authorList>
            <consortium name="DOE Joint Genome Institute"/>
            <person name="Toome M."/>
            <person name="Kuo A."/>
            <person name="Henrissat B."/>
            <person name="Lipzen A."/>
            <person name="Tritt A."/>
            <person name="Yoshinaga Y."/>
            <person name="Zane M."/>
            <person name="Barry K."/>
            <person name="Grigoriev I.V."/>
            <person name="Spatafora J.W."/>
            <person name="Aimea M.C."/>
        </authorList>
    </citation>
    <scope>NUCLEOTIDE SEQUENCE [LARGE SCALE GENOMIC DNA]</scope>
    <source>
        <strain evidence="4 5">UBC 951</strain>
    </source>
</reference>
<dbReference type="SUPFAM" id="SSF46689">
    <property type="entry name" value="Homeodomain-like"/>
    <property type="match status" value="2"/>
</dbReference>
<feature type="region of interest" description="Disordered" evidence="2">
    <location>
        <begin position="950"/>
        <end position="994"/>
    </location>
</feature>
<feature type="compositionally biased region" description="Gly residues" evidence="2">
    <location>
        <begin position="489"/>
        <end position="498"/>
    </location>
</feature>
<evidence type="ECO:0000313" key="5">
    <source>
        <dbReference type="Proteomes" id="UP000027361"/>
    </source>
</evidence>
<feature type="region of interest" description="Disordered" evidence="2">
    <location>
        <begin position="118"/>
        <end position="293"/>
    </location>
</feature>
<feature type="compositionally biased region" description="Low complexity" evidence="2">
    <location>
        <begin position="686"/>
        <end position="713"/>
    </location>
</feature>
<comment type="caution">
    <text evidence="4">The sequence shown here is derived from an EMBL/GenBank/DDBJ whole genome shotgun (WGS) entry which is preliminary data.</text>
</comment>
<evidence type="ECO:0000313" key="4">
    <source>
        <dbReference type="EMBL" id="KDN52061.1"/>
    </source>
</evidence>
<feature type="region of interest" description="Disordered" evidence="2">
    <location>
        <begin position="375"/>
        <end position="398"/>
    </location>
</feature>